<evidence type="ECO:0000313" key="4">
    <source>
        <dbReference type="RefSeq" id="XP_055885216.1"/>
    </source>
</evidence>
<feature type="domain" description="C2H2-type" evidence="2">
    <location>
        <begin position="114"/>
        <end position="138"/>
    </location>
</feature>
<dbReference type="InterPro" id="IPR013087">
    <property type="entry name" value="Znf_C2H2_type"/>
</dbReference>
<feature type="domain" description="C2H2-type" evidence="2">
    <location>
        <begin position="89"/>
        <end position="112"/>
    </location>
</feature>
<name>A0A9W3AD42_BIOGL</name>
<feature type="region of interest" description="Disordered" evidence="1">
    <location>
        <begin position="277"/>
        <end position="308"/>
    </location>
</feature>
<dbReference type="GeneID" id="129926272"/>
<reference evidence="4" key="1">
    <citation type="submission" date="2025-08" db="UniProtKB">
        <authorList>
            <consortium name="RefSeq"/>
        </authorList>
    </citation>
    <scope>IDENTIFICATION</scope>
</reference>
<feature type="compositionally biased region" description="Basic and acidic residues" evidence="1">
    <location>
        <begin position="839"/>
        <end position="848"/>
    </location>
</feature>
<feature type="region of interest" description="Disordered" evidence="1">
    <location>
        <begin position="803"/>
        <end position="867"/>
    </location>
</feature>
<dbReference type="Proteomes" id="UP001165740">
    <property type="component" value="Chromosome 5"/>
</dbReference>
<sequence length="1416" mass="157426">MNMEKTMASKDESYLVTGKVCPPKMPMDNVALDNWQSLPPSCLDALFTESSIEGSKIIHSTSLCALLSQASVVLSSDGLSHSSVSLPYYFCNFCDHNTPSKLNLLKHIAGKHVFKCHLCDDFISFTRCGLIQHQLQKHVDAEAMQPILSAKTVQLSTSELLRNIKFLNQFSVSLSSLASDSVNSSLMNSSTKETHLNIHSATNFLTSIVSSNDINSLESKDPDTSSITVCKSSEKDSGFDKVVVENIFEESRNENNETVAKTTLGNVRNLLKQSHDMPHFLNDSDSSVTSSSNRRFSMSPSSTYKQTQDSIRYSAKNLSGDCALMPSFLTEPSSSKKTDLQLVKTEGQNVKSSNMTQRISQWKEETKNVQEIPAEDFIPDKRSPLPSALSSIGTQSLTSASEKKEPEDREASLSPNLSSIPVERLQKQLEEAVSNSAGFIFKETKNDFSGTSEHLSEPLQSISTDKCAPEKYLTFKTKSPDSVSSPPGSKVDNFLLDHEDQRCLENEDVLPFTTAKSNTGIGQTLSSAKLKMKSDNYELLRNLLVQKPKETAGAGIQSGSNRNESQLKFKNDKNDIHCVPNDSSKPSRVDLNSSSTCWPRASDMTLKELLTGSVPHSNNGSAIVVNKDVCAPAMPIYLVCGICNYEFHNKGLFDKHLETCKKLEKTQKEKQKINKRNNNSMALYVECDRAIKQEQEEVDHCFTGTSKSVSSAELTASGLLKSLKDQCLELNLKTARHDTDFLSSDTDSLSSPFYDNHSNKAEEFPCGKKFGALTGFEMSPSMTNANLRPNLYRTIQSLLPNDEGVNLKKDTSTSIPQKRRHDDDDDDADYVYESDQNIESDHSSDSDYKMSSNKGLRNKELGKDRCKRKREMPRRVCKLAVAKQPHFFLTCLHCTYSTGNKTEMRQHLISKHSNNVPFCKATFQNQKESLMYFCCGPNASCNFFSIEGAEIFQHIKLCYSGHLDNFLDNKDDQRNNYAQVLRSLAVAAKKLDSSQTVFYCLRCSFSNCNLQSLAYHAKMNHPDKVAGVMFINRMQPETRVLMVCLVCISHVPVKQWETHPCRKFGSLCCNDNIQTSSVTALKDSSAHQAGSEQGRVSLLCELMAAEKGEIVQHSAGRKGKIFSDSTTKAPKMNNGQCDLNGCVKGHNDELIVKQEVVDVEDSNDVPVYFNNDYETDNSRGHNSFKTDDNNKVKEMFFTEPSTKETKELNHSLVLQNLLSAPTEAEVMPKNTSLLQNLLKSPHMIKEQPTSSLATSKPFVNSSPALPAHSKFSSMLETLSRQASHSNHQTSTQLFINTNDLKKNTQPLVNSDTRHVDALHKAKQMQSLKSDMQIVSNLRAATHQLALNDHTQDLRIDAAQISPTIISRPPLLPLIPPLSPSQCDKNQSSHAPYSNLLRGLLCKVNPKPSNSQNDPDF</sequence>
<feature type="compositionally biased region" description="Polar residues" evidence="1">
    <location>
        <begin position="346"/>
        <end position="360"/>
    </location>
</feature>
<feature type="region of interest" description="Disordered" evidence="1">
    <location>
        <begin position="329"/>
        <end position="419"/>
    </location>
</feature>
<evidence type="ECO:0000259" key="2">
    <source>
        <dbReference type="SMART" id="SM00355"/>
    </source>
</evidence>
<keyword evidence="3" id="KW-1185">Reference proteome</keyword>
<feature type="domain" description="C2H2-type" evidence="2">
    <location>
        <begin position="638"/>
        <end position="658"/>
    </location>
</feature>
<dbReference type="SMART" id="SM00355">
    <property type="entry name" value="ZnF_C2H2"/>
    <property type="match status" value="5"/>
</dbReference>
<feature type="compositionally biased region" description="Acidic residues" evidence="1">
    <location>
        <begin position="823"/>
        <end position="838"/>
    </location>
</feature>
<accession>A0A9W3AD42</accession>
<organism evidence="3 4">
    <name type="scientific">Biomphalaria glabrata</name>
    <name type="common">Bloodfluke planorb</name>
    <name type="synonym">Freshwater snail</name>
    <dbReference type="NCBI Taxonomy" id="6526"/>
    <lineage>
        <taxon>Eukaryota</taxon>
        <taxon>Metazoa</taxon>
        <taxon>Spiralia</taxon>
        <taxon>Lophotrochozoa</taxon>
        <taxon>Mollusca</taxon>
        <taxon>Gastropoda</taxon>
        <taxon>Heterobranchia</taxon>
        <taxon>Euthyneura</taxon>
        <taxon>Panpulmonata</taxon>
        <taxon>Hygrophila</taxon>
        <taxon>Lymnaeoidea</taxon>
        <taxon>Planorbidae</taxon>
        <taxon>Biomphalaria</taxon>
    </lineage>
</organism>
<evidence type="ECO:0000313" key="3">
    <source>
        <dbReference type="Proteomes" id="UP001165740"/>
    </source>
</evidence>
<dbReference type="OrthoDB" id="6159745at2759"/>
<proteinExistence type="predicted"/>
<dbReference type="OMA" id="LPYYFCN"/>
<feature type="compositionally biased region" description="Polar residues" evidence="1">
    <location>
        <begin position="388"/>
        <end position="400"/>
    </location>
</feature>
<gene>
    <name evidence="4" type="primary">LOC129926272</name>
</gene>
<feature type="domain" description="C2H2-type" evidence="2">
    <location>
        <begin position="998"/>
        <end position="1021"/>
    </location>
</feature>
<feature type="domain" description="C2H2-type" evidence="2">
    <location>
        <begin position="889"/>
        <end position="912"/>
    </location>
</feature>
<protein>
    <submittedName>
        <fullName evidence="4">Uncharacterized protein LOC129926272</fullName>
    </submittedName>
</protein>
<feature type="compositionally biased region" description="Low complexity" evidence="1">
    <location>
        <begin position="284"/>
        <end position="302"/>
    </location>
</feature>
<evidence type="ECO:0000256" key="1">
    <source>
        <dbReference type="SAM" id="MobiDB-lite"/>
    </source>
</evidence>
<feature type="compositionally biased region" description="Basic and acidic residues" evidence="1">
    <location>
        <begin position="401"/>
        <end position="411"/>
    </location>
</feature>
<dbReference type="RefSeq" id="XP_055885216.1">
    <property type="nucleotide sequence ID" value="XM_056029241.1"/>
</dbReference>